<feature type="compositionally biased region" description="Low complexity" evidence="1">
    <location>
        <begin position="81"/>
        <end position="90"/>
    </location>
</feature>
<feature type="compositionally biased region" description="Polar residues" evidence="1">
    <location>
        <begin position="538"/>
        <end position="552"/>
    </location>
</feature>
<feature type="compositionally biased region" description="Polar residues" evidence="1">
    <location>
        <begin position="107"/>
        <end position="119"/>
    </location>
</feature>
<feature type="compositionally biased region" description="Polar residues" evidence="1">
    <location>
        <begin position="307"/>
        <end position="317"/>
    </location>
</feature>
<feature type="region of interest" description="Disordered" evidence="1">
    <location>
        <begin position="1014"/>
        <end position="1156"/>
    </location>
</feature>
<feature type="region of interest" description="Disordered" evidence="1">
    <location>
        <begin position="538"/>
        <end position="566"/>
    </location>
</feature>
<reference evidence="2 3" key="1">
    <citation type="journal article" date="2015" name="PLoS Pathog.">
        <title>Leptomonas seymouri: Adaptations to the Dixenous Life Cycle Analyzed by Genome Sequencing, Transcriptome Profiling and Co-infection with Leishmania donovani.</title>
        <authorList>
            <person name="Kraeva N."/>
            <person name="Butenko A."/>
            <person name="Hlavacova J."/>
            <person name="Kostygov A."/>
            <person name="Myskova J."/>
            <person name="Grybchuk D."/>
            <person name="Lestinova T."/>
            <person name="Votypka J."/>
            <person name="Volf P."/>
            <person name="Opperdoes F."/>
            <person name="Flegontov P."/>
            <person name="Lukes J."/>
            <person name="Yurchenko V."/>
        </authorList>
    </citation>
    <scope>NUCLEOTIDE SEQUENCE [LARGE SCALE GENOMIC DNA]</scope>
    <source>
        <strain evidence="2 3">ATCC 30220</strain>
    </source>
</reference>
<keyword evidence="3" id="KW-1185">Reference proteome</keyword>
<accession>A0A0N1I0X9</accession>
<feature type="compositionally biased region" description="Low complexity" evidence="1">
    <location>
        <begin position="18"/>
        <end position="41"/>
    </location>
</feature>
<evidence type="ECO:0000313" key="2">
    <source>
        <dbReference type="EMBL" id="KPI89652.1"/>
    </source>
</evidence>
<feature type="compositionally biased region" description="Low complexity" evidence="1">
    <location>
        <begin position="1127"/>
        <end position="1140"/>
    </location>
</feature>
<feature type="compositionally biased region" description="Low complexity" evidence="1">
    <location>
        <begin position="1019"/>
        <end position="1040"/>
    </location>
</feature>
<feature type="compositionally biased region" description="Polar residues" evidence="1">
    <location>
        <begin position="421"/>
        <end position="432"/>
    </location>
</feature>
<name>A0A0N1I0X9_LEPSE</name>
<feature type="compositionally biased region" description="Low complexity" evidence="1">
    <location>
        <begin position="446"/>
        <end position="466"/>
    </location>
</feature>
<dbReference type="OMA" id="GHENIRH"/>
<dbReference type="AlphaFoldDB" id="A0A0N1I0X9"/>
<feature type="compositionally biased region" description="Polar residues" evidence="1">
    <location>
        <begin position="1103"/>
        <end position="1112"/>
    </location>
</feature>
<feature type="compositionally biased region" description="Low complexity" evidence="1">
    <location>
        <begin position="790"/>
        <end position="818"/>
    </location>
</feature>
<dbReference type="EMBL" id="LJSK01000019">
    <property type="protein sequence ID" value="KPI89652.1"/>
    <property type="molecule type" value="Genomic_DNA"/>
</dbReference>
<evidence type="ECO:0000256" key="1">
    <source>
        <dbReference type="SAM" id="MobiDB-lite"/>
    </source>
</evidence>
<feature type="region of interest" description="Disordered" evidence="1">
    <location>
        <begin position="839"/>
        <end position="870"/>
    </location>
</feature>
<protein>
    <submittedName>
        <fullName evidence="2">Uncharacterized protein</fullName>
    </submittedName>
</protein>
<feature type="region of interest" description="Disordered" evidence="1">
    <location>
        <begin position="1"/>
        <end position="122"/>
    </location>
</feature>
<dbReference type="OrthoDB" id="267145at2759"/>
<proteinExistence type="predicted"/>
<feature type="region of interest" description="Disordered" evidence="1">
    <location>
        <begin position="790"/>
        <end position="827"/>
    </location>
</feature>
<feature type="compositionally biased region" description="Pro residues" evidence="1">
    <location>
        <begin position="856"/>
        <end position="868"/>
    </location>
</feature>
<gene>
    <name evidence="2" type="ORF">ABL78_1233</name>
</gene>
<evidence type="ECO:0000313" key="3">
    <source>
        <dbReference type="Proteomes" id="UP000038009"/>
    </source>
</evidence>
<feature type="region of interest" description="Disordered" evidence="1">
    <location>
        <begin position="392"/>
        <end position="472"/>
    </location>
</feature>
<feature type="region of interest" description="Disordered" evidence="1">
    <location>
        <begin position="302"/>
        <end position="331"/>
    </location>
</feature>
<organism evidence="2 3">
    <name type="scientific">Leptomonas seymouri</name>
    <dbReference type="NCBI Taxonomy" id="5684"/>
    <lineage>
        <taxon>Eukaryota</taxon>
        <taxon>Discoba</taxon>
        <taxon>Euglenozoa</taxon>
        <taxon>Kinetoplastea</taxon>
        <taxon>Metakinetoplastina</taxon>
        <taxon>Trypanosomatida</taxon>
        <taxon>Trypanosomatidae</taxon>
        <taxon>Leishmaniinae</taxon>
        <taxon>Leptomonas</taxon>
    </lineage>
</organism>
<dbReference type="VEuPathDB" id="TriTrypDB:Lsey_0019_0180"/>
<feature type="compositionally biased region" description="Polar residues" evidence="1">
    <location>
        <begin position="1077"/>
        <end position="1093"/>
    </location>
</feature>
<feature type="compositionally biased region" description="Polar residues" evidence="1">
    <location>
        <begin position="1141"/>
        <end position="1156"/>
    </location>
</feature>
<sequence>MHKAQLSLPTAAASRYGAAAVESSTSHSSFSPSHQTASSASNEKASLVKQRERAVHIQGESASLTEEKEEGSQQGCEGRAEAAALDSAAAPGRISPASVSPAPLESPVNNNGSNSTSPSHGKPLFFYRSSTNGSDYAEEATATATNCTSAVAAAAQPPLPPSRTPHKGPVTLTSVSAYKTVSVLPPQVFRSGSNNTSVSPSAGGSISIPTEVVPSANSAAPTTLLSPLRQPWYSPPSLSATASAATSRQPSPLMHASTVPPMGNTTGVAMPMSTLVGPFANTLTAPTPVHLSVRKAYQLGGSRKRNSVSVPTHANSCSEDDDSVNPSVSDDRCHGSDQWLMRSQTTSNGGNNAMAGTPGTCHSCSHEPVSTDDSVMTAVMTIKHSAAAFLPPSMRQQNSAEPRATKTVTTVPTRTAGRSAPQAQPSSNNNDGSIAVAAPDHPPISYAPASTMATTTTENASTPRSTGRSVHCSCDSSLVHSLRSPLQSPPVPMAHRVARSGGGALSSRHGSLDSIRLSTHDPYNAAIMVPAEVSRTASLSSLRSPSTNLTSPTVPPPKSAGTAAAAHPHNAKMNATHMSGGNASYIASAESTMLLSPYSRAPSDAIGMQSSLPGTSRGGKDALAFSQFGHNHMNNIKRNSYNDPSEALGYGDQYNHVDGSDNITTARPMADRAATLPLYQQQQQSQLFSYAAPQPGSPLSHCGQPELTSPFSCSTQTSTTLTSPTYLFTPQQQHQQPPTPFLPVTAVHQQPPRRRNAQEALTGFFSEVPIELGDQTHLVLDRNGVPYQDMAASVNGNSSSASNNMNREMSPASSQPLSAPSPPPPAAYAPLPPQECYYYGTEPPSGRVSADAYNPYSPPPPPPPPPFPSSASCPPHGNYHHVTDDLYGSATCCSDMENHASPAAIGSARGARITPLYSSDSAMCSTRMNAARNANNGGGESNSCPTRAFSNNCDNNTSVNAVQLGDAYGNGSKHALASVYSEGDASLRRTNTVGFTTPHPQGAAAGNVQVGGHENIRHSFNSSSNASSLSPSASVVMAPSGAFSPPQQQPPQRQWQWQHPQQQQQPSMKAKMYSPVMHSTSPSFFAPTHQSSPQRQQQRQQQTNSMAQSCPSAATEHLSDASKRVGSTQSRCVSDSVSSSFQYTATDGSMGPSTSV</sequence>
<feature type="compositionally biased region" description="Low complexity" evidence="1">
    <location>
        <begin position="405"/>
        <end position="416"/>
    </location>
</feature>
<dbReference type="Proteomes" id="UP000038009">
    <property type="component" value="Unassembled WGS sequence"/>
</dbReference>
<feature type="compositionally biased region" description="Low complexity" evidence="1">
    <location>
        <begin position="1050"/>
        <end position="1066"/>
    </location>
</feature>
<comment type="caution">
    <text evidence="2">The sequence shown here is derived from an EMBL/GenBank/DDBJ whole genome shotgun (WGS) entry which is preliminary data.</text>
</comment>